<dbReference type="InterPro" id="IPR008927">
    <property type="entry name" value="6-PGluconate_DH-like_C_sf"/>
</dbReference>
<dbReference type="PANTHER" id="PTHR21363:SF0">
    <property type="entry name" value="PREPHENATE DEHYDROGENASE [NADP(+)]"/>
    <property type="match status" value="1"/>
</dbReference>
<dbReference type="SUPFAM" id="SSF48179">
    <property type="entry name" value="6-phosphogluconate dehydrogenase C-terminal domain-like"/>
    <property type="match status" value="1"/>
</dbReference>
<dbReference type="InterPro" id="IPR046825">
    <property type="entry name" value="PDH_C"/>
</dbReference>
<comment type="caution">
    <text evidence="3">The sequence shown here is derived from an EMBL/GenBank/DDBJ whole genome shotgun (WGS) entry which is preliminary data.</text>
</comment>
<name>A0A1J5TRN8_9ZZZZ</name>
<dbReference type="GO" id="GO:0008977">
    <property type="term" value="F:prephenate dehydrogenase (NAD+) activity"/>
    <property type="evidence" value="ECO:0007669"/>
    <property type="project" value="InterPro"/>
</dbReference>
<dbReference type="GO" id="GO:0004665">
    <property type="term" value="F:prephenate dehydrogenase (NADP+) activity"/>
    <property type="evidence" value="ECO:0007669"/>
    <property type="project" value="InterPro"/>
</dbReference>
<dbReference type="Gene3D" id="3.40.50.720">
    <property type="entry name" value="NAD(P)-binding Rossmann-like Domain"/>
    <property type="match status" value="1"/>
</dbReference>
<organism evidence="3">
    <name type="scientific">mine drainage metagenome</name>
    <dbReference type="NCBI Taxonomy" id="410659"/>
    <lineage>
        <taxon>unclassified sequences</taxon>
        <taxon>metagenomes</taxon>
        <taxon>ecological metagenomes</taxon>
    </lineage>
</organism>
<dbReference type="GO" id="GO:0006571">
    <property type="term" value="P:tyrosine biosynthetic process"/>
    <property type="evidence" value="ECO:0007669"/>
    <property type="project" value="InterPro"/>
</dbReference>
<dbReference type="InterPro" id="IPR046826">
    <property type="entry name" value="PDH_N"/>
</dbReference>
<dbReference type="GO" id="GO:0070403">
    <property type="term" value="F:NAD+ binding"/>
    <property type="evidence" value="ECO:0007669"/>
    <property type="project" value="InterPro"/>
</dbReference>
<feature type="domain" description="Prephenate/arogenate dehydrogenase" evidence="2">
    <location>
        <begin position="27"/>
        <end position="304"/>
    </location>
</feature>
<sequence>MKNLGDGRPRSALDKTRRMCRRVAMFDQLSILAPGLLGGSVARAAHERRLARRIVLWARRPETRAELRGQPWCDEVADSAEKAVEHASLVVLAPPVDRIPELAARIASHLPPGALVTDVGSTKARIATLCHAALRADTPFVPSHPMAGSDKTGWENASSALFERRVCFVTPLGDTPADALERVSAFWSALGMSVIVTDPTRHDEIVAHISHLPQVVASTLCAFLASKDPSWRGYAGGGLRDTTRIAGGDPAMWRAILEHNRDAILGALTQYQDELRTFTDSLERRDYDDLAARLQRGRAYRSGL</sequence>
<evidence type="ECO:0000256" key="1">
    <source>
        <dbReference type="ARBA" id="ARBA00023002"/>
    </source>
</evidence>
<gene>
    <name evidence="3" type="ORF">GALL_12550</name>
</gene>
<evidence type="ECO:0000259" key="2">
    <source>
        <dbReference type="PROSITE" id="PS51176"/>
    </source>
</evidence>
<proteinExistence type="predicted"/>
<dbReference type="InterPro" id="IPR003099">
    <property type="entry name" value="Prephen_DH"/>
</dbReference>
<accession>A0A1J5TRN8</accession>
<dbReference type="InterPro" id="IPR050812">
    <property type="entry name" value="Preph/Arog_dehydrog"/>
</dbReference>
<dbReference type="PANTHER" id="PTHR21363">
    <property type="entry name" value="PREPHENATE DEHYDROGENASE"/>
    <property type="match status" value="1"/>
</dbReference>
<dbReference type="Pfam" id="PF02153">
    <property type="entry name" value="PDH_N"/>
    <property type="match status" value="1"/>
</dbReference>
<dbReference type="InterPro" id="IPR036291">
    <property type="entry name" value="NAD(P)-bd_dom_sf"/>
</dbReference>
<reference evidence="3" key="1">
    <citation type="submission" date="2016-10" db="EMBL/GenBank/DDBJ databases">
        <title>Sequence of Gallionella enrichment culture.</title>
        <authorList>
            <person name="Poehlein A."/>
            <person name="Muehling M."/>
            <person name="Daniel R."/>
        </authorList>
    </citation>
    <scope>NUCLEOTIDE SEQUENCE</scope>
</reference>
<dbReference type="SUPFAM" id="SSF51735">
    <property type="entry name" value="NAD(P)-binding Rossmann-fold domains"/>
    <property type="match status" value="1"/>
</dbReference>
<dbReference type="Pfam" id="PF20463">
    <property type="entry name" value="PDH_C"/>
    <property type="match status" value="1"/>
</dbReference>
<keyword evidence="1" id="KW-0560">Oxidoreductase</keyword>
<dbReference type="Gene3D" id="1.10.3660.10">
    <property type="entry name" value="6-phosphogluconate dehydrogenase C-terminal like domain"/>
    <property type="match status" value="1"/>
</dbReference>
<evidence type="ECO:0000313" key="3">
    <source>
        <dbReference type="EMBL" id="OIR18912.1"/>
    </source>
</evidence>
<dbReference type="FunFam" id="3.40.50.720:FF:000208">
    <property type="entry name" value="Prephenate dehydrogenase"/>
    <property type="match status" value="1"/>
</dbReference>
<protein>
    <submittedName>
        <fullName evidence="3">Prephenate dehydrogenase</fullName>
    </submittedName>
</protein>
<dbReference type="AlphaFoldDB" id="A0A1J5TRN8"/>
<dbReference type="PROSITE" id="PS51176">
    <property type="entry name" value="PDH_ADH"/>
    <property type="match status" value="1"/>
</dbReference>
<dbReference type="EMBL" id="MLJW01000002">
    <property type="protein sequence ID" value="OIR18912.1"/>
    <property type="molecule type" value="Genomic_DNA"/>
</dbReference>